<protein>
    <recommendedName>
        <fullName evidence="6 7">Small ribosomal subunit protein bS20</fullName>
    </recommendedName>
</protein>
<keyword evidence="10" id="KW-1185">Reference proteome</keyword>
<dbReference type="GO" id="GO:0015935">
    <property type="term" value="C:small ribosomal subunit"/>
    <property type="evidence" value="ECO:0007669"/>
    <property type="project" value="TreeGrafter"/>
</dbReference>
<dbReference type="EMBL" id="FNGO01000030">
    <property type="protein sequence ID" value="SDM37926.1"/>
    <property type="molecule type" value="Genomic_DNA"/>
</dbReference>
<evidence type="ECO:0000313" key="10">
    <source>
        <dbReference type="Proteomes" id="UP000199476"/>
    </source>
</evidence>
<dbReference type="Pfam" id="PF01649">
    <property type="entry name" value="Ribosomal_S20p"/>
    <property type="match status" value="1"/>
</dbReference>
<gene>
    <name evidence="7" type="primary">rpsT</name>
    <name evidence="9" type="ORF">SAMN04488692_13030</name>
</gene>
<evidence type="ECO:0000256" key="2">
    <source>
        <dbReference type="ARBA" id="ARBA00022730"/>
    </source>
</evidence>
<reference evidence="9 10" key="1">
    <citation type="submission" date="2016-10" db="EMBL/GenBank/DDBJ databases">
        <authorList>
            <person name="de Groot N.N."/>
        </authorList>
    </citation>
    <scope>NUCLEOTIDE SEQUENCE [LARGE SCALE GENOMIC DNA]</scope>
    <source>
        <strain evidence="9 10">SLAS-1</strain>
    </source>
</reference>
<keyword evidence="3 7" id="KW-0694">RNA-binding</keyword>
<dbReference type="OrthoDB" id="9808392at2"/>
<dbReference type="GO" id="GO:0005829">
    <property type="term" value="C:cytosol"/>
    <property type="evidence" value="ECO:0007669"/>
    <property type="project" value="TreeGrafter"/>
</dbReference>
<dbReference type="RefSeq" id="WP_089762020.1">
    <property type="nucleotide sequence ID" value="NZ_FNGO01000030.1"/>
</dbReference>
<dbReference type="SUPFAM" id="SSF46992">
    <property type="entry name" value="Ribosomal protein S20"/>
    <property type="match status" value="1"/>
</dbReference>
<dbReference type="PANTHER" id="PTHR33398:SF1">
    <property type="entry name" value="SMALL RIBOSOMAL SUBUNIT PROTEIN BS20C"/>
    <property type="match status" value="1"/>
</dbReference>
<dbReference type="GO" id="GO:0006412">
    <property type="term" value="P:translation"/>
    <property type="evidence" value="ECO:0007669"/>
    <property type="project" value="UniProtKB-UniRule"/>
</dbReference>
<dbReference type="GO" id="GO:0003735">
    <property type="term" value="F:structural constituent of ribosome"/>
    <property type="evidence" value="ECO:0007669"/>
    <property type="project" value="InterPro"/>
</dbReference>
<dbReference type="InterPro" id="IPR002583">
    <property type="entry name" value="Ribosomal_bS20"/>
</dbReference>
<dbReference type="Proteomes" id="UP000199476">
    <property type="component" value="Unassembled WGS sequence"/>
</dbReference>
<dbReference type="HAMAP" id="MF_00500">
    <property type="entry name" value="Ribosomal_bS20"/>
    <property type="match status" value="1"/>
</dbReference>
<evidence type="ECO:0000256" key="8">
    <source>
        <dbReference type="SAM" id="MobiDB-lite"/>
    </source>
</evidence>
<comment type="similarity">
    <text evidence="1 7">Belongs to the bacterial ribosomal protein bS20 family.</text>
</comment>
<sequence length="93" mass="11130">MPTLKTNTEKRIRVEERNTRYNRKWRQKLKDAIKDFEIKLSKGDQEEAKEALSRAFKVLDKVAGKDIIPKKRAARRKSKLHRNYNEKFSPETE</sequence>
<dbReference type="PANTHER" id="PTHR33398">
    <property type="entry name" value="30S RIBOSOMAL PROTEIN S20"/>
    <property type="match status" value="1"/>
</dbReference>
<evidence type="ECO:0000256" key="3">
    <source>
        <dbReference type="ARBA" id="ARBA00022884"/>
    </source>
</evidence>
<feature type="compositionally biased region" description="Basic residues" evidence="8">
    <location>
        <begin position="72"/>
        <end position="82"/>
    </location>
</feature>
<keyword evidence="5 7" id="KW-0687">Ribonucleoprotein</keyword>
<evidence type="ECO:0000256" key="1">
    <source>
        <dbReference type="ARBA" id="ARBA00007634"/>
    </source>
</evidence>
<dbReference type="GO" id="GO:0070181">
    <property type="term" value="F:small ribosomal subunit rRNA binding"/>
    <property type="evidence" value="ECO:0007669"/>
    <property type="project" value="TreeGrafter"/>
</dbReference>
<dbReference type="AlphaFoldDB" id="A0A1G9SR38"/>
<dbReference type="Gene3D" id="1.20.58.110">
    <property type="entry name" value="Ribosomal protein S20"/>
    <property type="match status" value="1"/>
</dbReference>
<feature type="region of interest" description="Disordered" evidence="8">
    <location>
        <begin position="72"/>
        <end position="93"/>
    </location>
</feature>
<keyword evidence="4 7" id="KW-0689">Ribosomal protein</keyword>
<comment type="function">
    <text evidence="7">Binds directly to 16S ribosomal RNA.</text>
</comment>
<dbReference type="STRING" id="321763.SAMN04488692_13030"/>
<evidence type="ECO:0000256" key="7">
    <source>
        <dbReference type="HAMAP-Rule" id="MF_00500"/>
    </source>
</evidence>
<evidence type="ECO:0000256" key="6">
    <source>
        <dbReference type="ARBA" id="ARBA00035136"/>
    </source>
</evidence>
<feature type="compositionally biased region" description="Basic and acidic residues" evidence="8">
    <location>
        <begin position="83"/>
        <end position="93"/>
    </location>
</feature>
<name>A0A1G9SR38_9FIRM</name>
<dbReference type="NCBIfam" id="TIGR00029">
    <property type="entry name" value="S20"/>
    <property type="match status" value="1"/>
</dbReference>
<organism evidence="9 10">
    <name type="scientific">Halarsenatibacter silvermanii</name>
    <dbReference type="NCBI Taxonomy" id="321763"/>
    <lineage>
        <taxon>Bacteria</taxon>
        <taxon>Bacillati</taxon>
        <taxon>Bacillota</taxon>
        <taxon>Clostridia</taxon>
        <taxon>Halanaerobiales</taxon>
        <taxon>Halarsenatibacteraceae</taxon>
        <taxon>Halarsenatibacter</taxon>
    </lineage>
</organism>
<keyword evidence="2 7" id="KW-0699">rRNA-binding</keyword>
<accession>A0A1G9SR38</accession>
<dbReference type="InterPro" id="IPR036510">
    <property type="entry name" value="Ribosomal_bS20_sf"/>
</dbReference>
<evidence type="ECO:0000313" key="9">
    <source>
        <dbReference type="EMBL" id="SDM37926.1"/>
    </source>
</evidence>
<evidence type="ECO:0000256" key="4">
    <source>
        <dbReference type="ARBA" id="ARBA00022980"/>
    </source>
</evidence>
<evidence type="ECO:0000256" key="5">
    <source>
        <dbReference type="ARBA" id="ARBA00023274"/>
    </source>
</evidence>
<proteinExistence type="inferred from homology"/>